<dbReference type="SUPFAM" id="SSF52540">
    <property type="entry name" value="P-loop containing nucleoside triphosphate hydrolases"/>
    <property type="match status" value="1"/>
</dbReference>
<dbReference type="InterPro" id="IPR003593">
    <property type="entry name" value="AAA+_ATPase"/>
</dbReference>
<dbReference type="Gene3D" id="3.40.50.300">
    <property type="entry name" value="P-loop containing nucleotide triphosphate hydrolases"/>
    <property type="match status" value="1"/>
</dbReference>
<name>A0AA96V0F3_9EURY</name>
<dbReference type="InterPro" id="IPR027417">
    <property type="entry name" value="P-loop_NTPase"/>
</dbReference>
<gene>
    <name evidence="4" type="primary">sufC</name>
    <name evidence="4" type="ORF">MmiHf6_09590</name>
</gene>
<dbReference type="InterPro" id="IPR003439">
    <property type="entry name" value="ABC_transporter-like_ATP-bd"/>
</dbReference>
<dbReference type="Proteomes" id="UP001302978">
    <property type="component" value="Chromosome"/>
</dbReference>
<dbReference type="Pfam" id="PF00005">
    <property type="entry name" value="ABC_tran"/>
    <property type="match status" value="1"/>
</dbReference>
<dbReference type="SMART" id="SM00382">
    <property type="entry name" value="AAA"/>
    <property type="match status" value="1"/>
</dbReference>
<dbReference type="InterPro" id="IPR010230">
    <property type="entry name" value="FeS-cluster_ATPase_SufC"/>
</dbReference>
<proteinExistence type="predicted"/>
<dbReference type="CDD" id="cd03217">
    <property type="entry name" value="ABC_FeS_Assembly"/>
    <property type="match status" value="1"/>
</dbReference>
<protein>
    <submittedName>
        <fullName evidence="4">Vegetative protein 296</fullName>
    </submittedName>
</protein>
<keyword evidence="5" id="KW-1185">Reference proteome</keyword>
<evidence type="ECO:0000259" key="3">
    <source>
        <dbReference type="PROSITE" id="PS50893"/>
    </source>
</evidence>
<evidence type="ECO:0000256" key="2">
    <source>
        <dbReference type="ARBA" id="ARBA00022840"/>
    </source>
</evidence>
<dbReference type="GeneID" id="85195498"/>
<dbReference type="PANTHER" id="PTHR43204">
    <property type="entry name" value="ABC TRANSPORTER I FAMILY MEMBER 6, CHLOROPLASTIC"/>
    <property type="match status" value="1"/>
</dbReference>
<sequence>MLQIEDLCVEVAGRPLLKNVSLTVEKGETTILFGPNGAGKSALLSTIMGFSNYKVTSGKIYFKGKDITEAPIDERAKMGIGIMSQRPPNIAGVKLRDLLEIEAGSKSSNLNEMARSIDMERFLERDINVGFSGGEIKRSELLQLSIQQPDFYLLDEPESGVDPVNMAQVGNMIKNLICDNKKCTAKDPNRKSALVITHTGEILDYLAADKAYILCDGTVMCSGNPTRLLSEIKTQGYEECIRCKLNDLKQLD</sequence>
<dbReference type="GO" id="GO:0005524">
    <property type="term" value="F:ATP binding"/>
    <property type="evidence" value="ECO:0007669"/>
    <property type="project" value="UniProtKB-KW"/>
</dbReference>
<dbReference type="AlphaFoldDB" id="A0AA96V0F3"/>
<evidence type="ECO:0000256" key="1">
    <source>
        <dbReference type="ARBA" id="ARBA00022741"/>
    </source>
</evidence>
<dbReference type="PANTHER" id="PTHR43204:SF1">
    <property type="entry name" value="ABC TRANSPORTER I FAMILY MEMBER 6, CHLOROPLASTIC"/>
    <property type="match status" value="1"/>
</dbReference>
<dbReference type="RefSeq" id="WP_316556787.1">
    <property type="nucleotide sequence ID" value="NZ_CP131059.1"/>
</dbReference>
<dbReference type="PROSITE" id="PS50893">
    <property type="entry name" value="ABC_TRANSPORTER_2"/>
    <property type="match status" value="1"/>
</dbReference>
<feature type="domain" description="ABC transporter" evidence="3">
    <location>
        <begin position="2"/>
        <end position="241"/>
    </location>
</feature>
<accession>A0AA96V0F3</accession>
<reference evidence="4 5" key="1">
    <citation type="submission" date="2023-07" db="EMBL/GenBank/DDBJ databases">
        <title>Closed genoem sequence of Methanomicrococcus sp. Hf6.</title>
        <authorList>
            <person name="Poehlein A."/>
            <person name="Protasov E."/>
            <person name="Platt K."/>
            <person name="Reeh H."/>
            <person name="Daniel R."/>
            <person name="Brune A."/>
        </authorList>
    </citation>
    <scope>NUCLEOTIDE SEQUENCE [LARGE SCALE GENOMIC DNA]</scope>
    <source>
        <strain evidence="4 5">Hf6</strain>
    </source>
</reference>
<organism evidence="4 5">
    <name type="scientific">Methanimicrococcus hongohii</name>
    <dbReference type="NCBI Taxonomy" id="3028295"/>
    <lineage>
        <taxon>Archaea</taxon>
        <taxon>Methanobacteriati</taxon>
        <taxon>Methanobacteriota</taxon>
        <taxon>Stenosarchaea group</taxon>
        <taxon>Methanomicrobia</taxon>
        <taxon>Methanosarcinales</taxon>
        <taxon>Methanosarcinaceae</taxon>
        <taxon>Methanimicrococcus</taxon>
    </lineage>
</organism>
<keyword evidence="1" id="KW-0547">Nucleotide-binding</keyword>
<evidence type="ECO:0000313" key="5">
    <source>
        <dbReference type="Proteomes" id="UP001302978"/>
    </source>
</evidence>
<evidence type="ECO:0000313" key="4">
    <source>
        <dbReference type="EMBL" id="WNY23650.1"/>
    </source>
</evidence>
<keyword evidence="2" id="KW-0067">ATP-binding</keyword>
<dbReference type="GO" id="GO:0016887">
    <property type="term" value="F:ATP hydrolysis activity"/>
    <property type="evidence" value="ECO:0007669"/>
    <property type="project" value="InterPro"/>
</dbReference>
<dbReference type="KEGG" id="mehf:MmiHf6_09590"/>
<dbReference type="EMBL" id="CP131059">
    <property type="protein sequence ID" value="WNY23650.1"/>
    <property type="molecule type" value="Genomic_DNA"/>
</dbReference>